<reference evidence="3" key="1">
    <citation type="submission" date="2020-10" db="EMBL/GenBank/DDBJ databases">
        <title>Complete genome sequence of Bacillus velezensis NST6.</title>
        <authorList>
            <person name="Choi J."/>
        </authorList>
    </citation>
    <scope>NUCLEOTIDE SEQUENCE [LARGE SCALE GENOMIC DNA]</scope>
    <source>
        <strain evidence="3">NST6</strain>
    </source>
</reference>
<sequence>MNIFHLPLETVYLYTLIISGSLTLLILFFQDVFHGLSEAIPVSFLNPALILSFLTIFSASGYIGEIAAPLSSPVIALLSFVLSVLLVSLLHFFVLVPLSSAEESLAYRETDLKGRVGRVITSVPKDGYGEVIIEGIGGAISKSAVSFDQEQIKYGTAVLVIDVKDGVLFVTPHEPI</sequence>
<evidence type="ECO:0000313" key="2">
    <source>
        <dbReference type="EMBL" id="QOY27699.1"/>
    </source>
</evidence>
<dbReference type="Proteomes" id="UP000587477">
    <property type="component" value="Chromosome"/>
</dbReference>
<dbReference type="AlphaFoldDB" id="A0A1D9PP42"/>
<gene>
    <name evidence="2" type="primary">yuaF</name>
    <name evidence="2" type="ORF">BACVE_002713</name>
</gene>
<evidence type="ECO:0000259" key="1">
    <source>
        <dbReference type="Pfam" id="PF25842"/>
    </source>
</evidence>
<name>A0A1D9PP42_BACVE</name>
<protein>
    <submittedName>
        <fullName evidence="2">Putative membrane protein YuaF</fullName>
    </submittedName>
</protein>
<dbReference type="EMBL" id="CP063687">
    <property type="protein sequence ID" value="QOY27699.1"/>
    <property type="molecule type" value="Genomic_DNA"/>
</dbReference>
<feature type="domain" description="Membrane protein NfeD2 N-terminal transmembrane" evidence="1">
    <location>
        <begin position="3"/>
        <end position="103"/>
    </location>
</feature>
<dbReference type="Pfam" id="PF25842">
    <property type="entry name" value="NfeD_TM"/>
    <property type="match status" value="1"/>
</dbReference>
<dbReference type="RefSeq" id="WP_017419514.1">
    <property type="nucleotide sequence ID" value="NZ_AP024501.1"/>
</dbReference>
<accession>A0A1D9PP42</accession>
<evidence type="ECO:0000313" key="3">
    <source>
        <dbReference type="Proteomes" id="UP000587477"/>
    </source>
</evidence>
<dbReference type="STRING" id="1449088.AJ82_15905"/>
<organism evidence="2 3">
    <name type="scientific">Bacillus velezensis</name>
    <dbReference type="NCBI Taxonomy" id="492670"/>
    <lineage>
        <taxon>Bacteria</taxon>
        <taxon>Bacillati</taxon>
        <taxon>Bacillota</taxon>
        <taxon>Bacilli</taxon>
        <taxon>Bacillales</taxon>
        <taxon>Bacillaceae</taxon>
        <taxon>Bacillus</taxon>
        <taxon>Bacillus amyloliquefaciens group</taxon>
    </lineage>
</organism>
<dbReference type="Gene3D" id="2.40.50.140">
    <property type="entry name" value="Nucleic acid-binding proteins"/>
    <property type="match status" value="1"/>
</dbReference>
<proteinExistence type="predicted"/>
<dbReference type="InterPro" id="IPR058653">
    <property type="entry name" value="NfeD2_TM"/>
</dbReference>
<accession>A0A2D3DRB2</accession>
<dbReference type="InterPro" id="IPR012340">
    <property type="entry name" value="NA-bd_OB-fold"/>
</dbReference>